<dbReference type="GO" id="GO:0004965">
    <property type="term" value="F:G protein-coupled GABA receptor activity"/>
    <property type="evidence" value="ECO:0007669"/>
    <property type="project" value="InterPro"/>
</dbReference>
<keyword evidence="3 9" id="KW-1133">Transmembrane helix</keyword>
<keyword evidence="4" id="KW-0297">G-protein coupled receptor</keyword>
<evidence type="ECO:0000256" key="5">
    <source>
        <dbReference type="ARBA" id="ARBA00023136"/>
    </source>
</evidence>
<evidence type="ECO:0000256" key="8">
    <source>
        <dbReference type="ARBA" id="ARBA00023224"/>
    </source>
</evidence>
<evidence type="ECO:0000256" key="6">
    <source>
        <dbReference type="ARBA" id="ARBA00023170"/>
    </source>
</evidence>
<dbReference type="AlphaFoldDB" id="A0AAE0XSF0"/>
<reference evidence="11" key="1">
    <citation type="journal article" date="2023" name="G3 (Bethesda)">
        <title>A reference genome for the long-term kleptoplast-retaining sea slug Elysia crispata morphotype clarki.</title>
        <authorList>
            <person name="Eastman K.E."/>
            <person name="Pendleton A.L."/>
            <person name="Shaikh M.A."/>
            <person name="Suttiyut T."/>
            <person name="Ogas R."/>
            <person name="Tomko P."/>
            <person name="Gavelis G."/>
            <person name="Widhalm J.R."/>
            <person name="Wisecaver J.H."/>
        </authorList>
    </citation>
    <scope>NUCLEOTIDE SEQUENCE</scope>
    <source>
        <strain evidence="11">ECLA1</strain>
    </source>
</reference>
<comment type="subcellular location">
    <subcellularLocation>
        <location evidence="1">Membrane</location>
        <topology evidence="1">Multi-pass membrane protein</topology>
    </subcellularLocation>
</comment>
<feature type="domain" description="G-protein coupled receptors family 3 profile" evidence="10">
    <location>
        <begin position="13"/>
        <end position="173"/>
    </location>
</feature>
<evidence type="ECO:0000256" key="2">
    <source>
        <dbReference type="ARBA" id="ARBA00022692"/>
    </source>
</evidence>
<evidence type="ECO:0000256" key="4">
    <source>
        <dbReference type="ARBA" id="ARBA00023040"/>
    </source>
</evidence>
<dbReference type="InterPro" id="IPR002455">
    <property type="entry name" value="GPCR3_GABA-B"/>
</dbReference>
<dbReference type="CDD" id="cd15047">
    <property type="entry name" value="7tmC_GABA-B-like"/>
    <property type="match status" value="1"/>
</dbReference>
<keyword evidence="5 9" id="KW-0472">Membrane</keyword>
<dbReference type="GO" id="GO:0007214">
    <property type="term" value="P:gamma-aminobutyric acid signaling pathway"/>
    <property type="evidence" value="ECO:0007669"/>
    <property type="project" value="TreeGrafter"/>
</dbReference>
<name>A0AAE0XSF0_9GAST</name>
<dbReference type="PRINTS" id="PR01176">
    <property type="entry name" value="GABABRECEPTR"/>
</dbReference>
<dbReference type="EMBL" id="JAWDGP010007709">
    <property type="protein sequence ID" value="KAK3707797.1"/>
    <property type="molecule type" value="Genomic_DNA"/>
</dbReference>
<dbReference type="GO" id="GO:0038039">
    <property type="term" value="C:G protein-coupled receptor heterodimeric complex"/>
    <property type="evidence" value="ECO:0007669"/>
    <property type="project" value="TreeGrafter"/>
</dbReference>
<organism evidence="11 12">
    <name type="scientific">Elysia crispata</name>
    <name type="common">lettuce slug</name>
    <dbReference type="NCBI Taxonomy" id="231223"/>
    <lineage>
        <taxon>Eukaryota</taxon>
        <taxon>Metazoa</taxon>
        <taxon>Spiralia</taxon>
        <taxon>Lophotrochozoa</taxon>
        <taxon>Mollusca</taxon>
        <taxon>Gastropoda</taxon>
        <taxon>Heterobranchia</taxon>
        <taxon>Euthyneura</taxon>
        <taxon>Panpulmonata</taxon>
        <taxon>Sacoglossa</taxon>
        <taxon>Placobranchoidea</taxon>
        <taxon>Plakobranchidae</taxon>
        <taxon>Elysia</taxon>
    </lineage>
</organism>
<dbReference type="Pfam" id="PF00003">
    <property type="entry name" value="7tm_3"/>
    <property type="match status" value="1"/>
</dbReference>
<evidence type="ECO:0000259" key="10">
    <source>
        <dbReference type="PROSITE" id="PS50259"/>
    </source>
</evidence>
<comment type="caution">
    <text evidence="11">The sequence shown here is derived from an EMBL/GenBank/DDBJ whole genome shotgun (WGS) entry which is preliminary data.</text>
</comment>
<keyword evidence="7" id="KW-0325">Glycoprotein</keyword>
<evidence type="ECO:0000256" key="7">
    <source>
        <dbReference type="ARBA" id="ARBA00023180"/>
    </source>
</evidence>
<feature type="transmembrane region" description="Helical" evidence="9">
    <location>
        <begin position="132"/>
        <end position="151"/>
    </location>
</feature>
<protein>
    <recommendedName>
        <fullName evidence="10">G-protein coupled receptors family 3 profile domain-containing protein</fullName>
    </recommendedName>
</protein>
<sequence length="255" mass="28545">MRDIHLAGRILALVALDIMFIIVWISIDPLRMSVTELNKQVDVDDDDHYVIPLVSTCVSDYELYWVGAMLVYKGVLLFFGIFLAWETRGIRVDALNDSRLIGLCVYNVAVICSIVVPLSFILGDEYLGGRYIIKSLFLILCTTVTQCIVFLPKIYCVYRDPTGDVDIRFQTNPNGPTTGTFHSSKVLPLKTLTENISIQRRLEKLLKEKEQRIAELESYLPQTSESGNSVMLARNSVPTGAKITSQPGISAYTDA</sequence>
<evidence type="ECO:0000313" key="11">
    <source>
        <dbReference type="EMBL" id="KAK3707797.1"/>
    </source>
</evidence>
<proteinExistence type="predicted"/>
<dbReference type="InterPro" id="IPR017978">
    <property type="entry name" value="GPCR_3_C"/>
</dbReference>
<feature type="transmembrane region" description="Helical" evidence="9">
    <location>
        <begin position="63"/>
        <end position="85"/>
    </location>
</feature>
<evidence type="ECO:0000256" key="3">
    <source>
        <dbReference type="ARBA" id="ARBA00022989"/>
    </source>
</evidence>
<dbReference type="PANTHER" id="PTHR10519">
    <property type="entry name" value="GABA-B RECEPTOR"/>
    <property type="match status" value="1"/>
</dbReference>
<gene>
    <name evidence="11" type="ORF">RRG08_014488</name>
</gene>
<keyword evidence="2 9" id="KW-0812">Transmembrane</keyword>
<keyword evidence="12" id="KW-1185">Reference proteome</keyword>
<keyword evidence="8" id="KW-0807">Transducer</keyword>
<accession>A0AAE0XSF0</accession>
<feature type="transmembrane region" description="Helical" evidence="9">
    <location>
        <begin position="100"/>
        <end position="120"/>
    </location>
</feature>
<dbReference type="Proteomes" id="UP001283361">
    <property type="component" value="Unassembled WGS sequence"/>
</dbReference>
<dbReference type="PANTHER" id="PTHR10519:SF74">
    <property type="entry name" value="GAMMA-AMINOBUTYRIC ACID TYPE B RECEPTOR SUBUNIT 2"/>
    <property type="match status" value="1"/>
</dbReference>
<evidence type="ECO:0000256" key="1">
    <source>
        <dbReference type="ARBA" id="ARBA00004141"/>
    </source>
</evidence>
<evidence type="ECO:0000256" key="9">
    <source>
        <dbReference type="SAM" id="Phobius"/>
    </source>
</evidence>
<keyword evidence="6" id="KW-0675">Receptor</keyword>
<dbReference type="PROSITE" id="PS50259">
    <property type="entry name" value="G_PROTEIN_RECEP_F3_4"/>
    <property type="match status" value="1"/>
</dbReference>
<feature type="transmembrane region" description="Helical" evidence="9">
    <location>
        <begin position="7"/>
        <end position="27"/>
    </location>
</feature>
<evidence type="ECO:0000313" key="12">
    <source>
        <dbReference type="Proteomes" id="UP001283361"/>
    </source>
</evidence>